<proteinExistence type="predicted"/>
<gene>
    <name evidence="2" type="ORF">HMPREF1871_00616</name>
</gene>
<comment type="caution">
    <text evidence="2">The sequence shown here is derived from an EMBL/GenBank/DDBJ whole genome shotgun (WGS) entry which is preliminary data.</text>
</comment>
<dbReference type="Proteomes" id="UP000070467">
    <property type="component" value="Unassembled WGS sequence"/>
</dbReference>
<sequence length="64" mass="7492">MARERQGMSKKKKMGRPIIGKPKTIDVKFRLDEQTHKKLIEYSKKINISKSEAIRKAVYMLLDS</sequence>
<name>A0ABR5TMV6_9BACL</name>
<evidence type="ECO:0000313" key="2">
    <source>
        <dbReference type="EMBL" id="KXB58106.1"/>
    </source>
</evidence>
<evidence type="ECO:0000259" key="1">
    <source>
        <dbReference type="Pfam" id="PF12651"/>
    </source>
</evidence>
<dbReference type="EMBL" id="LSDB01000021">
    <property type="protein sequence ID" value="KXB58106.1"/>
    <property type="molecule type" value="Genomic_DNA"/>
</dbReference>
<keyword evidence="3" id="KW-1185">Reference proteome</keyword>
<reference evidence="2 3" key="1">
    <citation type="submission" date="2016-01" db="EMBL/GenBank/DDBJ databases">
        <authorList>
            <person name="Mitreva M."/>
            <person name="Pepin K.H."/>
            <person name="Mihindukulasuriya K.A."/>
            <person name="Fulton R."/>
            <person name="Fronick C."/>
            <person name="O'Laughlin M."/>
            <person name="Miner T."/>
            <person name="Herter B."/>
            <person name="Rosa B.A."/>
            <person name="Cordes M."/>
            <person name="Tomlinson C."/>
            <person name="Wollam A."/>
            <person name="Palsikar V.B."/>
            <person name="Mardis E.R."/>
            <person name="Wilson R.K."/>
        </authorList>
    </citation>
    <scope>NUCLEOTIDE SEQUENCE [LARGE SCALE GENOMIC DNA]</scope>
    <source>
        <strain evidence="2 3">KA00071</strain>
    </source>
</reference>
<evidence type="ECO:0000313" key="3">
    <source>
        <dbReference type="Proteomes" id="UP000070467"/>
    </source>
</evidence>
<dbReference type="InterPro" id="IPR038733">
    <property type="entry name" value="Predicted_DNA_bind_prot_RHH"/>
</dbReference>
<feature type="domain" description="Predicted DNA-binding protein ribbon-helix-helix" evidence="1">
    <location>
        <begin position="28"/>
        <end position="62"/>
    </location>
</feature>
<dbReference type="Pfam" id="PF12651">
    <property type="entry name" value="RHH_3"/>
    <property type="match status" value="1"/>
</dbReference>
<protein>
    <recommendedName>
        <fullName evidence="1">Predicted DNA-binding protein ribbon-helix-helix domain-containing protein</fullName>
    </recommendedName>
</protein>
<organism evidence="2 3">
    <name type="scientific">Gemelliphila asaccharolytica</name>
    <dbReference type="NCBI Taxonomy" id="502393"/>
    <lineage>
        <taxon>Bacteria</taxon>
        <taxon>Bacillati</taxon>
        <taxon>Bacillota</taxon>
        <taxon>Bacilli</taxon>
        <taxon>Bacillales</taxon>
        <taxon>Gemellaceae</taxon>
        <taxon>Gemelliphila</taxon>
    </lineage>
</organism>
<accession>A0ABR5TMV6</accession>